<organism evidence="2 3">
    <name type="scientific">Roseospira goensis</name>
    <dbReference type="NCBI Taxonomy" id="391922"/>
    <lineage>
        <taxon>Bacteria</taxon>
        <taxon>Pseudomonadati</taxon>
        <taxon>Pseudomonadota</taxon>
        <taxon>Alphaproteobacteria</taxon>
        <taxon>Rhodospirillales</taxon>
        <taxon>Rhodospirillaceae</taxon>
        <taxon>Roseospira</taxon>
    </lineage>
</organism>
<accession>A0A7W6WMV9</accession>
<keyword evidence="3" id="KW-1185">Reference proteome</keyword>
<feature type="non-terminal residue" evidence="2">
    <location>
        <position position="82"/>
    </location>
</feature>
<dbReference type="EMBL" id="JACIGI010000061">
    <property type="protein sequence ID" value="MBB4287897.1"/>
    <property type="molecule type" value="Genomic_DNA"/>
</dbReference>
<feature type="region of interest" description="Disordered" evidence="1">
    <location>
        <begin position="51"/>
        <end position="82"/>
    </location>
</feature>
<sequence>MTEHADTTHRSSTAIVLDELQLYGYHPFAEEPDPRPLPEAEALQGALADISGSSRNSGVSGADLEKEVGVIPETVGHPLDDL</sequence>
<gene>
    <name evidence="2" type="ORF">GGD88_003657</name>
</gene>
<evidence type="ECO:0000256" key="1">
    <source>
        <dbReference type="SAM" id="MobiDB-lite"/>
    </source>
</evidence>
<protein>
    <submittedName>
        <fullName evidence="2">Uncharacterized protein</fullName>
    </submittedName>
</protein>
<evidence type="ECO:0000313" key="2">
    <source>
        <dbReference type="EMBL" id="MBB4287897.1"/>
    </source>
</evidence>
<comment type="caution">
    <text evidence="2">The sequence shown here is derived from an EMBL/GenBank/DDBJ whole genome shotgun (WGS) entry which is preliminary data.</text>
</comment>
<name>A0A7W6WMV9_9PROT</name>
<proteinExistence type="predicted"/>
<dbReference type="Proteomes" id="UP000555728">
    <property type="component" value="Unassembled WGS sequence"/>
</dbReference>
<evidence type="ECO:0000313" key="3">
    <source>
        <dbReference type="Proteomes" id="UP000555728"/>
    </source>
</evidence>
<reference evidence="2 3" key="1">
    <citation type="submission" date="2020-08" db="EMBL/GenBank/DDBJ databases">
        <title>Genome sequencing of Purple Non-Sulfur Bacteria from various extreme environments.</title>
        <authorList>
            <person name="Mayer M."/>
        </authorList>
    </citation>
    <scope>NUCLEOTIDE SEQUENCE [LARGE SCALE GENOMIC DNA]</scope>
    <source>
        <strain evidence="2 3">JA135</strain>
    </source>
</reference>
<dbReference type="AlphaFoldDB" id="A0A7W6WMV9"/>